<keyword evidence="5" id="KW-1185">Reference proteome</keyword>
<proteinExistence type="inferred from homology"/>
<organism evidence="4 5">
    <name type="scientific">Basidiobolus ranarum</name>
    <dbReference type="NCBI Taxonomy" id="34480"/>
    <lineage>
        <taxon>Eukaryota</taxon>
        <taxon>Fungi</taxon>
        <taxon>Fungi incertae sedis</taxon>
        <taxon>Zoopagomycota</taxon>
        <taxon>Entomophthoromycotina</taxon>
        <taxon>Basidiobolomycetes</taxon>
        <taxon>Basidiobolales</taxon>
        <taxon>Basidiobolaceae</taxon>
        <taxon>Basidiobolus</taxon>
    </lineage>
</organism>
<dbReference type="Gene3D" id="2.60.40.790">
    <property type="match status" value="1"/>
</dbReference>
<evidence type="ECO:0000256" key="2">
    <source>
        <dbReference type="SAM" id="MobiDB-lite"/>
    </source>
</evidence>
<protein>
    <recommendedName>
        <fullName evidence="3">CS domain-containing protein</fullName>
    </recommendedName>
</protein>
<dbReference type="EMBL" id="JASJQH010002408">
    <property type="protein sequence ID" value="KAK9760218.1"/>
    <property type="molecule type" value="Genomic_DNA"/>
</dbReference>
<dbReference type="InterPro" id="IPR008978">
    <property type="entry name" value="HSP20-like_chaperone"/>
</dbReference>
<reference evidence="4 5" key="1">
    <citation type="submission" date="2023-04" db="EMBL/GenBank/DDBJ databases">
        <title>Genome of Basidiobolus ranarum AG-B5.</title>
        <authorList>
            <person name="Stajich J.E."/>
            <person name="Carter-House D."/>
            <person name="Gryganskyi A."/>
        </authorList>
    </citation>
    <scope>NUCLEOTIDE SEQUENCE [LARGE SCALE GENOMIC DNA]</scope>
    <source>
        <strain evidence="4 5">AG-B5</strain>
    </source>
</reference>
<dbReference type="Pfam" id="PF04925">
    <property type="entry name" value="SHQ1"/>
    <property type="match status" value="1"/>
</dbReference>
<feature type="domain" description="CS" evidence="3">
    <location>
        <begin position="1"/>
        <end position="89"/>
    </location>
</feature>
<gene>
    <name evidence="4" type="ORF">K7432_016007</name>
</gene>
<feature type="region of interest" description="Disordered" evidence="2">
    <location>
        <begin position="448"/>
        <end position="529"/>
    </location>
</feature>
<dbReference type="Pfam" id="PF21413">
    <property type="entry name" value="SHQ1-like_CS"/>
    <property type="match status" value="1"/>
</dbReference>
<dbReference type="Proteomes" id="UP001479436">
    <property type="component" value="Unassembled WGS sequence"/>
</dbReference>
<sequence length="529" mass="61589">MITPVFSVSQDSDFVEIIIHAPHIKTQEVDFHVSGREFRFYVHPYFLRLNFPGMLVEDERSTAAYDIGSGDITVKIPKETPGEDFPDLDLLTKLIASNKPDATEEVKKKGLIEVMEDRPDDIQPNDEGPDFDWSIPQELAQPVSVTKFPYGFNRAYSEFFAHVHETANEINDLLEPENCSFEIRRRERIENEDDKFDEDYYIGDKVNEDDIKYLLKYKSTWFSELKKVQKKKENQQTIADELDRMSITEPLQFSEKEQGQMRNLPNREYLLENEKAVYLGIIDILFAYSYNHRVNEGDSNVESCWMIGKLSSTLSCLEEFTTIREVLVANVRRSLAYPLYRNWKLSEKVIQDIYVILKLGKRAILKIMLELKDLFDHHDIYYIYSKLYLDDYCIWIQSASDKVLRSLAHELHHFVLEKKEIGWCLEELEEIAAVAADEGMVEMQVESLPTQHDVEDPTPQESLNEDESEPMEELIAEPNPQHSAASEEEEPKKNPLIVELNEEEPKKNPLIVELNEEEPKKNPLIVELN</sequence>
<comment type="caution">
    <text evidence="4">The sequence shown here is derived from an EMBL/GenBank/DDBJ whole genome shotgun (WGS) entry which is preliminary data.</text>
</comment>
<dbReference type="InterPro" id="IPR048696">
    <property type="entry name" value="SHQ1-like_CS"/>
</dbReference>
<dbReference type="InterPro" id="IPR007052">
    <property type="entry name" value="CS_dom"/>
</dbReference>
<dbReference type="InterPro" id="IPR007009">
    <property type="entry name" value="Shq1_C"/>
</dbReference>
<name>A0ABR2WFD5_9FUNG</name>
<accession>A0ABR2WFD5</accession>
<evidence type="ECO:0000313" key="5">
    <source>
        <dbReference type="Proteomes" id="UP001479436"/>
    </source>
</evidence>
<dbReference type="PANTHER" id="PTHR12967:SF0">
    <property type="entry name" value="PROTEIN SHQ1 HOMOLOG"/>
    <property type="match status" value="1"/>
</dbReference>
<evidence type="ECO:0000256" key="1">
    <source>
        <dbReference type="ARBA" id="ARBA00005607"/>
    </source>
</evidence>
<dbReference type="PROSITE" id="PS51203">
    <property type="entry name" value="CS"/>
    <property type="match status" value="1"/>
</dbReference>
<dbReference type="SUPFAM" id="SSF49764">
    <property type="entry name" value="HSP20-like chaperones"/>
    <property type="match status" value="1"/>
</dbReference>
<dbReference type="InterPro" id="IPR039742">
    <property type="entry name" value="Shq1"/>
</dbReference>
<dbReference type="PANTHER" id="PTHR12967">
    <property type="entry name" value="PROTEIN SHQ1 HOMOLOG"/>
    <property type="match status" value="1"/>
</dbReference>
<evidence type="ECO:0000259" key="3">
    <source>
        <dbReference type="PROSITE" id="PS51203"/>
    </source>
</evidence>
<comment type="similarity">
    <text evidence="1">Belongs to the SHQ1 family.</text>
</comment>
<evidence type="ECO:0000313" key="4">
    <source>
        <dbReference type="EMBL" id="KAK9760218.1"/>
    </source>
</evidence>
<feature type="compositionally biased region" description="Acidic residues" evidence="2">
    <location>
        <begin position="463"/>
        <end position="475"/>
    </location>
</feature>